<evidence type="ECO:0000256" key="1">
    <source>
        <dbReference type="SAM" id="Phobius"/>
    </source>
</evidence>
<dbReference type="PROSITE" id="PS50927">
    <property type="entry name" value="BULB_LECTIN"/>
    <property type="match status" value="1"/>
</dbReference>
<dbReference type="SUPFAM" id="SSF51110">
    <property type="entry name" value="alpha-D-mannose-specific plant lectins"/>
    <property type="match status" value="1"/>
</dbReference>
<feature type="domain" description="Bulb-type lectin" evidence="2">
    <location>
        <begin position="55"/>
        <end position="165"/>
    </location>
</feature>
<proteinExistence type="predicted"/>
<accession>A0ABW9QVW9</accession>
<protein>
    <recommendedName>
        <fullName evidence="2">Bulb-type lectin domain-containing protein</fullName>
    </recommendedName>
</protein>
<keyword evidence="1" id="KW-0812">Transmembrane</keyword>
<feature type="transmembrane region" description="Helical" evidence="1">
    <location>
        <begin position="29"/>
        <end position="53"/>
    </location>
</feature>
<dbReference type="InterPro" id="IPR036426">
    <property type="entry name" value="Bulb-type_lectin_dom_sf"/>
</dbReference>
<dbReference type="SUPFAM" id="SSF53955">
    <property type="entry name" value="Lysozyme-like"/>
    <property type="match status" value="1"/>
</dbReference>
<dbReference type="Proteomes" id="UP000437736">
    <property type="component" value="Unassembled WGS sequence"/>
</dbReference>
<dbReference type="Gene3D" id="2.90.10.10">
    <property type="entry name" value="Bulb-type lectin domain"/>
    <property type="match status" value="2"/>
</dbReference>
<dbReference type="SMART" id="SM00108">
    <property type="entry name" value="B_lectin"/>
    <property type="match status" value="1"/>
</dbReference>
<dbReference type="InterPro" id="IPR001480">
    <property type="entry name" value="Bulb-type_lectin_dom"/>
</dbReference>
<organism evidence="3 4">
    <name type="scientific">Acidiferrimicrobium australe</name>
    <dbReference type="NCBI Taxonomy" id="2664430"/>
    <lineage>
        <taxon>Bacteria</taxon>
        <taxon>Bacillati</taxon>
        <taxon>Actinomycetota</taxon>
        <taxon>Acidimicrobiia</taxon>
        <taxon>Acidimicrobiales</taxon>
        <taxon>Acidimicrobiaceae</taxon>
        <taxon>Acidiferrimicrobium</taxon>
    </lineage>
</organism>
<evidence type="ECO:0000313" key="3">
    <source>
        <dbReference type="EMBL" id="MST33432.1"/>
    </source>
</evidence>
<reference evidence="3 4" key="1">
    <citation type="submission" date="2019-11" db="EMBL/GenBank/DDBJ databases">
        <title>Acidiferrimicrobium australis gen. nov., sp. nov., an acidophilic and obligately heterotrophic, member of the Actinobacteria that catalyses dissimilatory oxido- reduction of iron isolated from metal-rich acidic water in Chile.</title>
        <authorList>
            <person name="Gonzalez D."/>
            <person name="Huber K."/>
            <person name="Hedrich S."/>
            <person name="Rojas-Villalobos C."/>
            <person name="Quatrini R."/>
            <person name="Dinamarca M.A."/>
            <person name="Schwarz A."/>
            <person name="Canales C."/>
            <person name="Nancucheo I."/>
        </authorList>
    </citation>
    <scope>NUCLEOTIDE SEQUENCE [LARGE SCALE GENOMIC DNA]</scope>
    <source>
        <strain evidence="3 4">USS-CCA1</strain>
    </source>
</reference>
<keyword evidence="4" id="KW-1185">Reference proteome</keyword>
<name>A0ABW9QVW9_9ACTN</name>
<dbReference type="CDD" id="cd00028">
    <property type="entry name" value="B_lectin"/>
    <property type="match status" value="1"/>
</dbReference>
<keyword evidence="1" id="KW-1133">Transmembrane helix</keyword>
<comment type="caution">
    <text evidence="3">The sequence shown here is derived from an EMBL/GenBank/DDBJ whole genome shotgun (WGS) entry which is preliminary data.</text>
</comment>
<gene>
    <name evidence="3" type="ORF">GHK86_11970</name>
</gene>
<keyword evidence="1" id="KW-0472">Membrane</keyword>
<evidence type="ECO:0000259" key="2">
    <source>
        <dbReference type="PROSITE" id="PS50927"/>
    </source>
</evidence>
<sequence length="268" mass="28294">MTAHVSVRVVVRALGAGRRASARGAVRRLAARATCAVAIAAMAPVLVAAPAFAGNVTLGSGQRLSSGQSLKTGSSCYDLDVQATDGNIVEYCGQSAVWSTNTGGHAGDYLIVQASDGNVVAYTSGNSPLWSTGTSGYSGDILKLQTDGNLVVYKGTTPLWARSWIQSPSDAQTYAPELFQGYSWSVSSQKGCLTDLWNQESGWEWNATNPSSGAYGIPQALPASKLASKGTDWKTDGLTQVQWGLSYIKSTYGNPCGAWSHEQTYGWY</sequence>
<dbReference type="InterPro" id="IPR023346">
    <property type="entry name" value="Lysozyme-like_dom_sf"/>
</dbReference>
<evidence type="ECO:0000313" key="4">
    <source>
        <dbReference type="Proteomes" id="UP000437736"/>
    </source>
</evidence>
<dbReference type="EMBL" id="WJHE01000592">
    <property type="protein sequence ID" value="MST33432.1"/>
    <property type="molecule type" value="Genomic_DNA"/>
</dbReference>